<evidence type="ECO:0000313" key="5">
    <source>
        <dbReference type="Proteomes" id="UP000318571"/>
    </source>
</evidence>
<sequence length="522" mass="59438">MVIMTSLFRAKITPRASKAPLQVKNGSTLSKSSAVLNGQDFELLDQIEIQRGENRILYQKLQSKSEALVILTKELDKTRAECEEYRILTQTLHGRDAARQIGGPRALALRTNSNGLFRDLTLTNQLGELRGENKRLLAERDQLRILVKEKEADVKLLRDELGQARNDVNHRQNQISVEASRRCQDLGILVRKLELLQLKYSRLKQDLQSLLDEKEDLVQERDAYKCKVHRLNHAMSALLKSDGYKTIDLDWLLSENQFLRESLEHVQEEKQLANDMGRKYKCALENSRHRPKPPGVKTGQEEEAQMLNDQIVALLGKTSFPCPVELNLSSTDSLQELSLSLLETLNDRMLQLKHQRRANKHIMARLEEFEHKMKNDEHGHLIMNPSQYLMAGYSAANVDEEPLHDGVDSALEDLDARIVACDLSRQSSIESSVNQSPDVSDLYKRFQAINVEREDSIYNPPDIIAEGIPRVNPPQIQAPSPIPIDPETAEANEILMEDPIVLPDHLQSLVDQAMRDLEDHDE</sequence>
<dbReference type="AlphaFoldDB" id="A0A553P289"/>
<protein>
    <recommendedName>
        <fullName evidence="6">Coiled-coil domain-containing protein 149</fullName>
    </recommendedName>
</protein>
<name>A0A553P289_TIGCA</name>
<gene>
    <name evidence="4" type="ORF">TCAL_09724</name>
</gene>
<evidence type="ECO:0000256" key="3">
    <source>
        <dbReference type="SAM" id="Coils"/>
    </source>
</evidence>
<comment type="similarity">
    <text evidence="1">Belongs to the CCDC149 family.</text>
</comment>
<evidence type="ECO:0000256" key="1">
    <source>
        <dbReference type="ARBA" id="ARBA00005872"/>
    </source>
</evidence>
<dbReference type="OrthoDB" id="5917629at2759"/>
<keyword evidence="5" id="KW-1185">Reference proteome</keyword>
<accession>A0A553P289</accession>
<dbReference type="PANTHER" id="PTHR21682:SF2">
    <property type="entry name" value="COILED-COIL DOMAIN-CONTAINING PROTEIN 149"/>
    <property type="match status" value="1"/>
</dbReference>
<dbReference type="InterPro" id="IPR019179">
    <property type="entry name" value="CC149"/>
</dbReference>
<keyword evidence="2 3" id="KW-0175">Coiled coil</keyword>
<feature type="coiled-coil region" evidence="3">
    <location>
        <begin position="126"/>
        <end position="167"/>
    </location>
</feature>
<dbReference type="STRING" id="6832.A0A553P289"/>
<evidence type="ECO:0000256" key="2">
    <source>
        <dbReference type="ARBA" id="ARBA00023054"/>
    </source>
</evidence>
<reference evidence="4 5" key="1">
    <citation type="journal article" date="2018" name="Nat. Ecol. Evol.">
        <title>Genomic signatures of mitonuclear coevolution across populations of Tigriopus californicus.</title>
        <authorList>
            <person name="Barreto F.S."/>
            <person name="Watson E.T."/>
            <person name="Lima T.G."/>
            <person name="Willett C.S."/>
            <person name="Edmands S."/>
            <person name="Li W."/>
            <person name="Burton R.S."/>
        </authorList>
    </citation>
    <scope>NUCLEOTIDE SEQUENCE [LARGE SCALE GENOMIC DNA]</scope>
    <source>
        <strain evidence="4 5">San Diego</strain>
    </source>
</reference>
<dbReference type="Pfam" id="PF09789">
    <property type="entry name" value="CC149"/>
    <property type="match status" value="1"/>
</dbReference>
<organism evidence="4 5">
    <name type="scientific">Tigriopus californicus</name>
    <name type="common">Marine copepod</name>
    <dbReference type="NCBI Taxonomy" id="6832"/>
    <lineage>
        <taxon>Eukaryota</taxon>
        <taxon>Metazoa</taxon>
        <taxon>Ecdysozoa</taxon>
        <taxon>Arthropoda</taxon>
        <taxon>Crustacea</taxon>
        <taxon>Multicrustacea</taxon>
        <taxon>Hexanauplia</taxon>
        <taxon>Copepoda</taxon>
        <taxon>Harpacticoida</taxon>
        <taxon>Harpacticidae</taxon>
        <taxon>Tigriopus</taxon>
    </lineage>
</organism>
<feature type="coiled-coil region" evidence="3">
    <location>
        <begin position="193"/>
        <end position="276"/>
    </location>
</feature>
<dbReference type="PANTHER" id="PTHR21682">
    <property type="entry name" value="COILED-COIL DOMAIN-CONTAINING PROTEIN 149"/>
    <property type="match status" value="1"/>
</dbReference>
<dbReference type="EMBL" id="VCGU01000008">
    <property type="protein sequence ID" value="TRY71760.1"/>
    <property type="molecule type" value="Genomic_DNA"/>
</dbReference>
<evidence type="ECO:0008006" key="6">
    <source>
        <dbReference type="Google" id="ProtNLM"/>
    </source>
</evidence>
<feature type="coiled-coil region" evidence="3">
    <location>
        <begin position="61"/>
        <end position="88"/>
    </location>
</feature>
<proteinExistence type="inferred from homology"/>
<evidence type="ECO:0000313" key="4">
    <source>
        <dbReference type="EMBL" id="TRY71760.1"/>
    </source>
</evidence>
<comment type="caution">
    <text evidence="4">The sequence shown here is derived from an EMBL/GenBank/DDBJ whole genome shotgun (WGS) entry which is preliminary data.</text>
</comment>
<dbReference type="OMA" id="RYSAMKR"/>
<dbReference type="Proteomes" id="UP000318571">
    <property type="component" value="Chromosome 7"/>
</dbReference>